<keyword evidence="1" id="KW-0472">Membrane</keyword>
<keyword evidence="1" id="KW-1133">Transmembrane helix</keyword>
<feature type="transmembrane region" description="Helical" evidence="1">
    <location>
        <begin position="45"/>
        <end position="62"/>
    </location>
</feature>
<keyword evidence="1" id="KW-0812">Transmembrane</keyword>
<feature type="transmembrane region" description="Helical" evidence="1">
    <location>
        <begin position="12"/>
        <end position="39"/>
    </location>
</feature>
<evidence type="ECO:0000256" key="1">
    <source>
        <dbReference type="SAM" id="Phobius"/>
    </source>
</evidence>
<dbReference type="AlphaFoldDB" id="A0A1R4JTU1"/>
<reference evidence="2 3" key="1">
    <citation type="submission" date="2017-02" db="EMBL/GenBank/DDBJ databases">
        <authorList>
            <person name="Peterson S.W."/>
        </authorList>
    </citation>
    <scope>NUCLEOTIDE SEQUENCE [LARGE SCALE GENOMIC DNA]</scope>
    <source>
        <strain evidence="2 3">2B3F</strain>
    </source>
</reference>
<proteinExistence type="predicted"/>
<gene>
    <name evidence="2" type="ORF">FM125_10615</name>
</gene>
<organism evidence="2 3">
    <name type="scientific">Micrococcus lylae</name>
    <dbReference type="NCBI Taxonomy" id="1273"/>
    <lineage>
        <taxon>Bacteria</taxon>
        <taxon>Bacillati</taxon>
        <taxon>Actinomycetota</taxon>
        <taxon>Actinomycetes</taxon>
        <taxon>Micrococcales</taxon>
        <taxon>Micrococcaceae</taxon>
        <taxon>Micrococcus</taxon>
    </lineage>
</organism>
<evidence type="ECO:0000313" key="3">
    <source>
        <dbReference type="Proteomes" id="UP000196230"/>
    </source>
</evidence>
<dbReference type="Proteomes" id="UP000196230">
    <property type="component" value="Unassembled WGS sequence"/>
</dbReference>
<protein>
    <submittedName>
        <fullName evidence="2">Uncharacterized protein</fullName>
    </submittedName>
</protein>
<name>A0A1R4JTU1_9MICC</name>
<sequence length="90" mass="9597">MIRNGKPIDHSNVGGLWGSLVAFIVSFGLFVGVCYAIGFWTLENVWVPGIAVLVCAVLAFVIPKQILGRGDSVDEVAIHTPASHAVERGH</sequence>
<dbReference type="EMBL" id="FUKP01000067">
    <property type="protein sequence ID" value="SJN35399.1"/>
    <property type="molecule type" value="Genomic_DNA"/>
</dbReference>
<evidence type="ECO:0000313" key="2">
    <source>
        <dbReference type="EMBL" id="SJN35399.1"/>
    </source>
</evidence>
<dbReference type="RefSeq" id="WP_087134571.1">
    <property type="nucleotide sequence ID" value="NZ_FUKP01000067.1"/>
</dbReference>
<accession>A0A1R4JTU1</accession>